<evidence type="ECO:0000313" key="2">
    <source>
        <dbReference type="EMBL" id="GIY93141.1"/>
    </source>
</evidence>
<keyword evidence="3" id="KW-1185">Reference proteome</keyword>
<dbReference type="Proteomes" id="UP001054945">
    <property type="component" value="Unassembled WGS sequence"/>
</dbReference>
<protein>
    <submittedName>
        <fullName evidence="2">Uncharacterized protein</fullName>
    </submittedName>
</protein>
<evidence type="ECO:0000313" key="3">
    <source>
        <dbReference type="Proteomes" id="UP001054945"/>
    </source>
</evidence>
<comment type="caution">
    <text evidence="2">The sequence shown here is derived from an EMBL/GenBank/DDBJ whole genome shotgun (WGS) entry which is preliminary data.</text>
</comment>
<organism evidence="2 3">
    <name type="scientific">Caerostris extrusa</name>
    <name type="common">Bark spider</name>
    <name type="synonym">Caerostris bankana</name>
    <dbReference type="NCBI Taxonomy" id="172846"/>
    <lineage>
        <taxon>Eukaryota</taxon>
        <taxon>Metazoa</taxon>
        <taxon>Ecdysozoa</taxon>
        <taxon>Arthropoda</taxon>
        <taxon>Chelicerata</taxon>
        <taxon>Arachnida</taxon>
        <taxon>Araneae</taxon>
        <taxon>Araneomorphae</taxon>
        <taxon>Entelegynae</taxon>
        <taxon>Araneoidea</taxon>
        <taxon>Araneidae</taxon>
        <taxon>Caerostris</taxon>
    </lineage>
</organism>
<proteinExistence type="predicted"/>
<feature type="region of interest" description="Disordered" evidence="1">
    <location>
        <begin position="1"/>
        <end position="54"/>
    </location>
</feature>
<reference evidence="2 3" key="1">
    <citation type="submission" date="2021-06" db="EMBL/GenBank/DDBJ databases">
        <title>Caerostris extrusa draft genome.</title>
        <authorList>
            <person name="Kono N."/>
            <person name="Arakawa K."/>
        </authorList>
    </citation>
    <scope>NUCLEOTIDE SEQUENCE [LARGE SCALE GENOMIC DNA]</scope>
</reference>
<dbReference type="EMBL" id="BPLR01000239">
    <property type="protein sequence ID" value="GIY93141.1"/>
    <property type="molecule type" value="Genomic_DNA"/>
</dbReference>
<feature type="compositionally biased region" description="Basic and acidic residues" evidence="1">
    <location>
        <begin position="41"/>
        <end position="51"/>
    </location>
</feature>
<name>A0AAV4XD22_CAEEX</name>
<evidence type="ECO:0000256" key="1">
    <source>
        <dbReference type="SAM" id="MobiDB-lite"/>
    </source>
</evidence>
<sequence>MLPCQPSIREKALPNRGRRPVASSRHNETGRRQPGRLGAEGAREMEDKRDLGAFPPKRIQCRRRATSEKFNISLPFSPFVLLQRSEGCISLNRTPKGSHLWHKGGIFITVNC</sequence>
<gene>
    <name evidence="2" type="ORF">CEXT_240751</name>
</gene>
<dbReference type="AlphaFoldDB" id="A0AAV4XD22"/>
<accession>A0AAV4XD22</accession>